<dbReference type="Proteomes" id="UP000562045">
    <property type="component" value="Unassembled WGS sequence"/>
</dbReference>
<evidence type="ECO:0000256" key="1">
    <source>
        <dbReference type="SAM" id="MobiDB-lite"/>
    </source>
</evidence>
<protein>
    <submittedName>
        <fullName evidence="2">Uncharacterized protein</fullName>
    </submittedName>
</protein>
<accession>A0A7Y9ZDY3</accession>
<evidence type="ECO:0000313" key="3">
    <source>
        <dbReference type="Proteomes" id="UP000562045"/>
    </source>
</evidence>
<proteinExistence type="predicted"/>
<dbReference type="RefSeq" id="WP_036546454.1">
    <property type="nucleotide sequence ID" value="NZ_JACBZM010000001.1"/>
</dbReference>
<dbReference type="AlphaFoldDB" id="A0A7Y9ZDY3"/>
<sequence length="201" mass="21826">MPPTTDPGLQQRLAYLRQRRGADRFPDDEPSTGQDPTGAISLDVDASGWVITSRVEHLDGLRTPDAFTRAVRAAHTGASLARLAEAAEEKWRDRVPTPEEEERGRAIVEGRRALTVPPRPRFRPIEIPSQPVPDPGGAAYDRGFRTVRGSSRDGEVTVAASVAGGLGEITVDGDWLASTGVELAHYALREAFHDLREKGSI</sequence>
<comment type="caution">
    <text evidence="2">The sequence shown here is derived from an EMBL/GenBank/DDBJ whole genome shotgun (WGS) entry which is preliminary data.</text>
</comment>
<organism evidence="2 3">
    <name type="scientific">Nocardioides aromaticivorans</name>
    <dbReference type="NCBI Taxonomy" id="200618"/>
    <lineage>
        <taxon>Bacteria</taxon>
        <taxon>Bacillati</taxon>
        <taxon>Actinomycetota</taxon>
        <taxon>Actinomycetes</taxon>
        <taxon>Propionibacteriales</taxon>
        <taxon>Nocardioidaceae</taxon>
        <taxon>Nocardioides</taxon>
    </lineage>
</organism>
<feature type="region of interest" description="Disordered" evidence="1">
    <location>
        <begin position="18"/>
        <end position="41"/>
    </location>
</feature>
<gene>
    <name evidence="2" type="ORF">BJ993_000286</name>
</gene>
<reference evidence="2 3" key="1">
    <citation type="submission" date="2020-07" db="EMBL/GenBank/DDBJ databases">
        <title>Sequencing the genomes of 1000 actinobacteria strains.</title>
        <authorList>
            <person name="Klenk H.-P."/>
        </authorList>
    </citation>
    <scope>NUCLEOTIDE SEQUENCE [LARGE SCALE GENOMIC DNA]</scope>
    <source>
        <strain evidence="2 3">DSM 15131</strain>
    </source>
</reference>
<dbReference type="EMBL" id="JACBZM010000001">
    <property type="protein sequence ID" value="NYI43206.1"/>
    <property type="molecule type" value="Genomic_DNA"/>
</dbReference>
<name>A0A7Y9ZDY3_9ACTN</name>
<evidence type="ECO:0000313" key="2">
    <source>
        <dbReference type="EMBL" id="NYI43206.1"/>
    </source>
</evidence>
<feature type="region of interest" description="Disordered" evidence="1">
    <location>
        <begin position="119"/>
        <end position="138"/>
    </location>
</feature>